<comment type="subcellular location">
    <subcellularLocation>
        <location evidence="1 10">Cell inner membrane</location>
        <topology evidence="1 10">Single-pass membrane protein</topology>
        <orientation evidence="1 10">Periplasmic side</orientation>
    </subcellularLocation>
</comment>
<keyword evidence="5 10" id="KW-0997">Cell inner membrane</keyword>
<dbReference type="PANTHER" id="PTHR33446">
    <property type="entry name" value="PROTEIN TONB-RELATED"/>
    <property type="match status" value="1"/>
</dbReference>
<dbReference type="GO" id="GO:0015891">
    <property type="term" value="P:siderophore transport"/>
    <property type="evidence" value="ECO:0007669"/>
    <property type="project" value="InterPro"/>
</dbReference>
<evidence type="ECO:0000256" key="3">
    <source>
        <dbReference type="ARBA" id="ARBA00022448"/>
    </source>
</evidence>
<dbReference type="GO" id="GO:0055085">
    <property type="term" value="P:transmembrane transport"/>
    <property type="evidence" value="ECO:0007669"/>
    <property type="project" value="InterPro"/>
</dbReference>
<evidence type="ECO:0000256" key="10">
    <source>
        <dbReference type="RuleBase" id="RU362123"/>
    </source>
</evidence>
<evidence type="ECO:0000256" key="5">
    <source>
        <dbReference type="ARBA" id="ARBA00022519"/>
    </source>
</evidence>
<dbReference type="GO" id="GO:0098797">
    <property type="term" value="C:plasma membrane protein complex"/>
    <property type="evidence" value="ECO:0007669"/>
    <property type="project" value="TreeGrafter"/>
</dbReference>
<organism evidence="13 14">
    <name type="scientific">Amphritea japonica ATCC BAA-1530</name>
    <dbReference type="NCBI Taxonomy" id="1278309"/>
    <lineage>
        <taxon>Bacteria</taxon>
        <taxon>Pseudomonadati</taxon>
        <taxon>Pseudomonadota</taxon>
        <taxon>Gammaproteobacteria</taxon>
        <taxon>Oceanospirillales</taxon>
        <taxon>Oceanospirillaceae</taxon>
        <taxon>Amphritea</taxon>
    </lineage>
</organism>
<evidence type="ECO:0000256" key="4">
    <source>
        <dbReference type="ARBA" id="ARBA00022475"/>
    </source>
</evidence>
<dbReference type="RefSeq" id="WP_019623147.1">
    <property type="nucleotide sequence ID" value="NZ_AP014545.1"/>
</dbReference>
<keyword evidence="14" id="KW-1185">Reference proteome</keyword>
<dbReference type="GO" id="GO:0031992">
    <property type="term" value="F:energy transducer activity"/>
    <property type="evidence" value="ECO:0007669"/>
    <property type="project" value="InterPro"/>
</dbReference>
<dbReference type="InterPro" id="IPR037682">
    <property type="entry name" value="TonB_C"/>
</dbReference>
<feature type="compositionally biased region" description="Basic and acidic residues" evidence="11">
    <location>
        <begin position="77"/>
        <end position="92"/>
    </location>
</feature>
<evidence type="ECO:0000256" key="7">
    <source>
        <dbReference type="ARBA" id="ARBA00022927"/>
    </source>
</evidence>
<feature type="region of interest" description="Disordered" evidence="11">
    <location>
        <begin position="68"/>
        <end position="141"/>
    </location>
</feature>
<feature type="compositionally biased region" description="Polar residues" evidence="11">
    <location>
        <begin position="98"/>
        <end position="129"/>
    </location>
</feature>
<dbReference type="Proteomes" id="UP000595663">
    <property type="component" value="Chromosome"/>
</dbReference>
<dbReference type="NCBIfam" id="TIGR01352">
    <property type="entry name" value="tonB_Cterm"/>
    <property type="match status" value="1"/>
</dbReference>
<name>A0A7R6SUG1_9GAMM</name>
<feature type="transmembrane region" description="Helical" evidence="10">
    <location>
        <begin position="12"/>
        <end position="34"/>
    </location>
</feature>
<proteinExistence type="inferred from homology"/>
<comment type="function">
    <text evidence="10">Interacts with outer membrane receptor proteins that carry out high-affinity binding and energy dependent uptake into the periplasmic space of specific substrates. It could act to transduce energy from the cytoplasmic membrane to specific energy-requiring processes in the outer membrane, resulting in the release into the periplasm of ligands bound by these outer membrane proteins.</text>
</comment>
<dbReference type="GO" id="GO:0015031">
    <property type="term" value="P:protein transport"/>
    <property type="evidence" value="ECO:0007669"/>
    <property type="project" value="UniProtKB-UniRule"/>
</dbReference>
<keyword evidence="3 10" id="KW-0813">Transport</keyword>
<evidence type="ECO:0000256" key="2">
    <source>
        <dbReference type="ARBA" id="ARBA00006555"/>
    </source>
</evidence>
<dbReference type="Gene3D" id="3.30.1150.10">
    <property type="match status" value="1"/>
</dbReference>
<evidence type="ECO:0000256" key="6">
    <source>
        <dbReference type="ARBA" id="ARBA00022692"/>
    </source>
</evidence>
<dbReference type="Pfam" id="PF03544">
    <property type="entry name" value="TonB_C"/>
    <property type="match status" value="1"/>
</dbReference>
<feature type="domain" description="TonB C-terminal" evidence="12">
    <location>
        <begin position="168"/>
        <end position="260"/>
    </location>
</feature>
<evidence type="ECO:0000313" key="13">
    <source>
        <dbReference type="EMBL" id="BBB27675.1"/>
    </source>
</evidence>
<accession>A0A7R6SUG1</accession>
<keyword evidence="4 10" id="KW-1003">Cell membrane</keyword>
<keyword evidence="10" id="KW-0735">Signal-anchor</keyword>
<dbReference type="InterPro" id="IPR006260">
    <property type="entry name" value="TonB/TolA_C"/>
</dbReference>
<dbReference type="InterPro" id="IPR003538">
    <property type="entry name" value="TonB"/>
</dbReference>
<dbReference type="SUPFAM" id="SSF74653">
    <property type="entry name" value="TolA/TonB C-terminal domain"/>
    <property type="match status" value="1"/>
</dbReference>
<dbReference type="KEGG" id="ajp:AMJAP_3090"/>
<gene>
    <name evidence="13" type="ORF">AMJAP_3090</name>
</gene>
<comment type="similarity">
    <text evidence="2 10">Belongs to the TonB family.</text>
</comment>
<reference evidence="13 14" key="1">
    <citation type="journal article" date="2008" name="Int. J. Syst. Evol. Microbiol.">
        <title>Amphritea japonica sp. nov. and Amphritea balenae sp. nov., isolated from the sediment adjacent to sperm whale carcasses off Kagoshima, Japan.</title>
        <authorList>
            <person name="Miyazaki M."/>
            <person name="Nogi Y."/>
            <person name="Fujiwara Y."/>
            <person name="Kawato M."/>
            <person name="Nagahama T."/>
            <person name="Kubokawa K."/>
            <person name="Horikoshi K."/>
        </authorList>
    </citation>
    <scope>NUCLEOTIDE SEQUENCE [LARGE SCALE GENOMIC DNA]</scope>
    <source>
        <strain evidence="13 14">ATCC BAA-1530</strain>
    </source>
</reference>
<dbReference type="AlphaFoldDB" id="A0A7R6SUG1"/>
<keyword evidence="8 10" id="KW-1133">Transmembrane helix</keyword>
<keyword evidence="7 10" id="KW-0653">Protein transport</keyword>
<dbReference type="PANTHER" id="PTHR33446:SF2">
    <property type="entry name" value="PROTEIN TONB"/>
    <property type="match status" value="1"/>
</dbReference>
<sequence length="260" mass="27888">MNSLLAALIESRIFLITIFLSGAVHLTLIGSGWLEDKASPALGGQSLAIKVTENRSVATATVEKMLENGPPAIPEVGAHKAEPKTEGAKTEVSKIIPKTSQKPVIKTTQSNTSIQRLSEKSAVSPTAPATTEVLPPPEPRVTRVDDPIVSPKQQAVSAPETIPAAPVYQSNPVFRQPPTPPRYPRLARKRGVEGQVMLRVNIGQDGNAQEVLIEQSSGSELLDRAARKAVQQWQFMPAQAGGIAVASYVRIPVDFVLETR</sequence>
<protein>
    <recommendedName>
        <fullName evidence="10">Protein TonB</fullName>
    </recommendedName>
</protein>
<evidence type="ECO:0000313" key="14">
    <source>
        <dbReference type="Proteomes" id="UP000595663"/>
    </source>
</evidence>
<dbReference type="EMBL" id="AP014545">
    <property type="protein sequence ID" value="BBB27675.1"/>
    <property type="molecule type" value="Genomic_DNA"/>
</dbReference>
<evidence type="ECO:0000256" key="11">
    <source>
        <dbReference type="SAM" id="MobiDB-lite"/>
    </source>
</evidence>
<keyword evidence="6 10" id="KW-0812">Transmembrane</keyword>
<dbReference type="InterPro" id="IPR051045">
    <property type="entry name" value="TonB-dependent_transducer"/>
</dbReference>
<evidence type="ECO:0000256" key="9">
    <source>
        <dbReference type="ARBA" id="ARBA00023136"/>
    </source>
</evidence>
<dbReference type="GO" id="GO:0030288">
    <property type="term" value="C:outer membrane-bounded periplasmic space"/>
    <property type="evidence" value="ECO:0007669"/>
    <property type="project" value="InterPro"/>
</dbReference>
<keyword evidence="9 10" id="KW-0472">Membrane</keyword>
<dbReference type="PROSITE" id="PS52015">
    <property type="entry name" value="TONB_CTD"/>
    <property type="match status" value="1"/>
</dbReference>
<dbReference type="PRINTS" id="PR01374">
    <property type="entry name" value="TONBPROTEIN"/>
</dbReference>
<dbReference type="OrthoDB" id="9792439at2"/>
<evidence type="ECO:0000259" key="12">
    <source>
        <dbReference type="PROSITE" id="PS52015"/>
    </source>
</evidence>
<evidence type="ECO:0000256" key="1">
    <source>
        <dbReference type="ARBA" id="ARBA00004383"/>
    </source>
</evidence>
<evidence type="ECO:0000256" key="8">
    <source>
        <dbReference type="ARBA" id="ARBA00022989"/>
    </source>
</evidence>